<accession>D4DU71</accession>
<gene>
    <name evidence="1" type="ORF">NEIELOOT_02627</name>
</gene>
<comment type="caution">
    <text evidence="1">The sequence shown here is derived from an EMBL/GenBank/DDBJ whole genome shotgun (WGS) entry which is preliminary data.</text>
</comment>
<dbReference type="AlphaFoldDB" id="D4DU71"/>
<proteinExistence type="predicted"/>
<sequence>MGLFGWSVIVGFSRRRFVFMDFMCGILIGIGSRNNQILR</sequence>
<organism evidence="1 2">
    <name type="scientific">Neisseria elongata subsp. glycolytica ATCC 29315</name>
    <dbReference type="NCBI Taxonomy" id="546263"/>
    <lineage>
        <taxon>Bacteria</taxon>
        <taxon>Pseudomonadati</taxon>
        <taxon>Pseudomonadota</taxon>
        <taxon>Betaproteobacteria</taxon>
        <taxon>Neisseriales</taxon>
        <taxon>Neisseriaceae</taxon>
        <taxon>Neisseria</taxon>
    </lineage>
</organism>
<name>D4DU71_NEIEG</name>
<evidence type="ECO:0000313" key="2">
    <source>
        <dbReference type="Proteomes" id="UP000005536"/>
    </source>
</evidence>
<dbReference type="Proteomes" id="UP000005536">
    <property type="component" value="Unassembled WGS sequence"/>
</dbReference>
<dbReference type="EMBL" id="ADBF01000253">
    <property type="protein sequence ID" value="EFE48653.1"/>
    <property type="molecule type" value="Genomic_DNA"/>
</dbReference>
<reference evidence="1 2" key="1">
    <citation type="submission" date="2010-02" db="EMBL/GenBank/DDBJ databases">
        <authorList>
            <person name="Weinstock G."/>
            <person name="Sodergren E."/>
            <person name="Clifton S."/>
            <person name="Fulton L."/>
            <person name="Fulton B."/>
            <person name="Courtney L."/>
            <person name="Fronick C."/>
            <person name="Harrison M."/>
            <person name="Strong C."/>
            <person name="Farmer C."/>
            <person name="Delahaunty K."/>
            <person name="Markovic C."/>
            <person name="Hall O."/>
            <person name="Minx P."/>
            <person name="Tomlinson C."/>
            <person name="Mitreva M."/>
            <person name="Nelson J."/>
            <person name="Hou S."/>
            <person name="Wollam A."/>
            <person name="Pepin K.H."/>
            <person name="Johnson M."/>
            <person name="Bhonagiri V."/>
            <person name="Zhang X."/>
            <person name="Suruliraj S."/>
            <person name="Warren W."/>
            <person name="Chinwalla A."/>
            <person name="Mardis E.R."/>
            <person name="Wilson R.K."/>
        </authorList>
    </citation>
    <scope>NUCLEOTIDE SEQUENCE [LARGE SCALE GENOMIC DNA]</scope>
    <source>
        <strain evidence="1 2">ATCC 29315</strain>
    </source>
</reference>
<evidence type="ECO:0000313" key="1">
    <source>
        <dbReference type="EMBL" id="EFE48653.1"/>
    </source>
</evidence>
<protein>
    <submittedName>
        <fullName evidence="1">Uncharacterized protein</fullName>
    </submittedName>
</protein>